<dbReference type="PANTHER" id="PTHR11769:SF35">
    <property type="entry name" value="HYALURONIDASE"/>
    <property type="match status" value="1"/>
</dbReference>
<proteinExistence type="inferred from homology"/>
<dbReference type="EC" id="3.2.1.35" evidence="3"/>
<dbReference type="Gene3D" id="3.20.20.70">
    <property type="entry name" value="Aldolase class I"/>
    <property type="match status" value="3"/>
</dbReference>
<accession>A0A3P7L995</accession>
<keyword evidence="4" id="KW-0732">Signal</keyword>
<evidence type="ECO:0000256" key="4">
    <source>
        <dbReference type="SAM" id="SignalP"/>
    </source>
</evidence>
<dbReference type="GO" id="GO:0030214">
    <property type="term" value="P:hyaluronan catabolic process"/>
    <property type="evidence" value="ECO:0007669"/>
    <property type="project" value="TreeGrafter"/>
</dbReference>
<comment type="similarity">
    <text evidence="1 3">Belongs to the glycosyl hydrolase 56 family.</text>
</comment>
<evidence type="ECO:0000313" key="5">
    <source>
        <dbReference type="EMBL" id="VDM79315.1"/>
    </source>
</evidence>
<evidence type="ECO:0000313" key="6">
    <source>
        <dbReference type="Proteomes" id="UP000270094"/>
    </source>
</evidence>
<keyword evidence="2" id="KW-1015">Disulfide bond</keyword>
<feature type="signal peptide" evidence="4">
    <location>
        <begin position="1"/>
        <end position="20"/>
    </location>
</feature>
<organism evidence="5 6">
    <name type="scientific">Strongylus vulgaris</name>
    <name type="common">Blood worm</name>
    <dbReference type="NCBI Taxonomy" id="40348"/>
    <lineage>
        <taxon>Eukaryota</taxon>
        <taxon>Metazoa</taxon>
        <taxon>Ecdysozoa</taxon>
        <taxon>Nematoda</taxon>
        <taxon>Chromadorea</taxon>
        <taxon>Rhabditida</taxon>
        <taxon>Rhabditina</taxon>
        <taxon>Rhabditomorpha</taxon>
        <taxon>Strongyloidea</taxon>
        <taxon>Strongylidae</taxon>
        <taxon>Strongylus</taxon>
    </lineage>
</organism>
<evidence type="ECO:0000256" key="1">
    <source>
        <dbReference type="ARBA" id="ARBA00008871"/>
    </source>
</evidence>
<keyword evidence="3" id="KW-0326">Glycosidase</keyword>
<reference evidence="5 6" key="1">
    <citation type="submission" date="2018-11" db="EMBL/GenBank/DDBJ databases">
        <authorList>
            <consortium name="Pathogen Informatics"/>
        </authorList>
    </citation>
    <scope>NUCLEOTIDE SEQUENCE [LARGE SCALE GENOMIC DNA]</scope>
</reference>
<evidence type="ECO:0000256" key="3">
    <source>
        <dbReference type="RuleBase" id="RU610713"/>
    </source>
</evidence>
<comment type="catalytic activity">
    <reaction evidence="3">
        <text>Random hydrolysis of (1-&gt;4)-linkages between N-acetyl-beta-D-glucosamine and D-glucuronate residues in hyaluronate.</text>
        <dbReference type="EC" id="3.2.1.35"/>
    </reaction>
</comment>
<dbReference type="Pfam" id="PF01630">
    <property type="entry name" value="Glyco_hydro_56"/>
    <property type="match status" value="1"/>
</dbReference>
<evidence type="ECO:0000256" key="2">
    <source>
        <dbReference type="ARBA" id="ARBA00023157"/>
    </source>
</evidence>
<dbReference type="Proteomes" id="UP000270094">
    <property type="component" value="Unassembled WGS sequence"/>
</dbReference>
<dbReference type="InterPro" id="IPR013785">
    <property type="entry name" value="Aldolase_TIM"/>
</dbReference>
<feature type="chain" id="PRO_5018335971" description="Hyaluronidase" evidence="4">
    <location>
        <begin position="21"/>
        <end position="271"/>
    </location>
</feature>
<sequence>MEHCIILIILTIALPTFLEGFDVYWNFPSGKCQKNKTYHINLESYKIKENTDHKFEGDKIVIFYESKFGLYPYYKEYNASQPINGGLPQVYQNQSILYVRQRYPEIKDETIIERLAEAEFNSASMRFFVETIQKAKEMRPYAKWGFYGFPFCNYNAEHSIRVARFFQAVLMEARRISKMFKPPLPIYAYTKIEYDPTKEIRDDFYNNVDQHSECRKVKCSDLGKCVKFGNDTCNAVTPTKLEFHMKFDEYHCECDSGVTNGQCSSALVLPP</sequence>
<dbReference type="EMBL" id="UYYB01104710">
    <property type="protein sequence ID" value="VDM79315.1"/>
    <property type="molecule type" value="Genomic_DNA"/>
</dbReference>
<dbReference type="GO" id="GO:0004415">
    <property type="term" value="F:hyalurononglucosaminidase activity"/>
    <property type="evidence" value="ECO:0007669"/>
    <property type="project" value="UniProtKB-UniRule"/>
</dbReference>
<gene>
    <name evidence="5" type="ORF">SVUK_LOCUS14313</name>
</gene>
<name>A0A3P7L995_STRVU</name>
<dbReference type="OrthoDB" id="5796153at2759"/>
<keyword evidence="6" id="KW-1185">Reference proteome</keyword>
<dbReference type="AlphaFoldDB" id="A0A3P7L995"/>
<dbReference type="GO" id="GO:0005975">
    <property type="term" value="P:carbohydrate metabolic process"/>
    <property type="evidence" value="ECO:0007669"/>
    <property type="project" value="InterPro"/>
</dbReference>
<dbReference type="InterPro" id="IPR018155">
    <property type="entry name" value="Hyaluronidase"/>
</dbReference>
<dbReference type="InterPro" id="IPR017853">
    <property type="entry name" value="GH"/>
</dbReference>
<dbReference type="PANTHER" id="PTHR11769">
    <property type="entry name" value="HYALURONIDASE"/>
    <property type="match status" value="1"/>
</dbReference>
<protein>
    <recommendedName>
        <fullName evidence="3">Hyaluronidase</fullName>
        <ecNumber evidence="3">3.2.1.35</ecNumber>
    </recommendedName>
</protein>
<dbReference type="PRINTS" id="PR00846">
    <property type="entry name" value="GLHYDRLASE56"/>
</dbReference>
<dbReference type="SUPFAM" id="SSF51445">
    <property type="entry name" value="(Trans)glycosidases"/>
    <property type="match status" value="1"/>
</dbReference>
<keyword evidence="3" id="KW-0378">Hydrolase</keyword>